<evidence type="ECO:0000256" key="3">
    <source>
        <dbReference type="ARBA" id="ARBA00023125"/>
    </source>
</evidence>
<keyword evidence="3" id="KW-0238">DNA-binding</keyword>
<dbReference type="AlphaFoldDB" id="T1GBV3"/>
<comment type="subcellular location">
    <subcellularLocation>
        <location evidence="1">Nucleus</location>
    </subcellularLocation>
</comment>
<dbReference type="GO" id="GO:0060070">
    <property type="term" value="P:canonical Wnt signaling pathway"/>
    <property type="evidence" value="ECO:0007669"/>
    <property type="project" value="TreeGrafter"/>
</dbReference>
<dbReference type="EMBL" id="CAQQ02164026">
    <property type="status" value="NOT_ANNOTATED_CDS"/>
    <property type="molecule type" value="Genomic_DNA"/>
</dbReference>
<feature type="compositionally biased region" description="Basic and acidic residues" evidence="7">
    <location>
        <begin position="25"/>
        <end position="52"/>
    </location>
</feature>
<dbReference type="Pfam" id="PF08347">
    <property type="entry name" value="CTNNB1_binding"/>
    <property type="match status" value="1"/>
</dbReference>
<dbReference type="InterPro" id="IPR027397">
    <property type="entry name" value="Catenin-bd_sf"/>
</dbReference>
<evidence type="ECO:0000256" key="6">
    <source>
        <dbReference type="ARBA" id="ARBA00023242"/>
    </source>
</evidence>
<feature type="domain" description="CTNNB1 binding N-teminal" evidence="8">
    <location>
        <begin position="16"/>
        <end position="67"/>
    </location>
</feature>
<dbReference type="GO" id="GO:0000978">
    <property type="term" value="F:RNA polymerase II cis-regulatory region sequence-specific DNA binding"/>
    <property type="evidence" value="ECO:0007669"/>
    <property type="project" value="TreeGrafter"/>
</dbReference>
<organism evidence="9 10">
    <name type="scientific">Megaselia scalaris</name>
    <name type="common">Humpbacked fly</name>
    <name type="synonym">Phora scalaris</name>
    <dbReference type="NCBI Taxonomy" id="36166"/>
    <lineage>
        <taxon>Eukaryota</taxon>
        <taxon>Metazoa</taxon>
        <taxon>Ecdysozoa</taxon>
        <taxon>Arthropoda</taxon>
        <taxon>Hexapoda</taxon>
        <taxon>Insecta</taxon>
        <taxon>Pterygota</taxon>
        <taxon>Neoptera</taxon>
        <taxon>Endopterygota</taxon>
        <taxon>Diptera</taxon>
        <taxon>Brachycera</taxon>
        <taxon>Muscomorpha</taxon>
        <taxon>Platypezoidea</taxon>
        <taxon>Phoridae</taxon>
        <taxon>Megaseliini</taxon>
        <taxon>Megaselia</taxon>
    </lineage>
</organism>
<evidence type="ECO:0000256" key="5">
    <source>
        <dbReference type="ARBA" id="ARBA00023163"/>
    </source>
</evidence>
<dbReference type="FunFam" id="4.10.900.10:FF:000011">
    <property type="entry name" value="Pangolin, isoform Q"/>
    <property type="match status" value="1"/>
</dbReference>
<evidence type="ECO:0000256" key="2">
    <source>
        <dbReference type="ARBA" id="ARBA00023015"/>
    </source>
</evidence>
<dbReference type="PANTHER" id="PTHR10373:SF38">
    <property type="entry name" value="PROTEIN PANGOLIN, ISOFORM J"/>
    <property type="match status" value="1"/>
</dbReference>
<evidence type="ECO:0000259" key="8">
    <source>
        <dbReference type="Pfam" id="PF08347"/>
    </source>
</evidence>
<keyword evidence="2" id="KW-0805">Transcription regulation</keyword>
<keyword evidence="4" id="KW-0010">Activator</keyword>
<dbReference type="STRING" id="36166.T1GBV3"/>
<evidence type="ECO:0000256" key="7">
    <source>
        <dbReference type="SAM" id="MobiDB-lite"/>
    </source>
</evidence>
<feature type="compositionally biased region" description="Polar residues" evidence="7">
    <location>
        <begin position="7"/>
        <end position="16"/>
    </location>
</feature>
<evidence type="ECO:0000256" key="4">
    <source>
        <dbReference type="ARBA" id="ARBA00023159"/>
    </source>
</evidence>
<dbReference type="OMA" id="RANIYED"/>
<evidence type="ECO:0000313" key="10">
    <source>
        <dbReference type="Proteomes" id="UP000015102"/>
    </source>
</evidence>
<dbReference type="GO" id="GO:0009887">
    <property type="term" value="P:animal organ morphogenesis"/>
    <property type="evidence" value="ECO:0007669"/>
    <property type="project" value="UniProtKB-ARBA"/>
</dbReference>
<dbReference type="InterPro" id="IPR024940">
    <property type="entry name" value="TCF/LEF"/>
</dbReference>
<feature type="region of interest" description="Disordered" evidence="7">
    <location>
        <begin position="1"/>
        <end position="79"/>
    </location>
</feature>
<feature type="compositionally biased region" description="Basic and acidic residues" evidence="7">
    <location>
        <begin position="59"/>
        <end position="72"/>
    </location>
</feature>
<keyword evidence="5" id="KW-0804">Transcription</keyword>
<sequence>MLEMPHNSHSSHTNASPGDDLGSTDEVKVFKDEGDRDDDKNSSENLFEEKSSLIDLTESEEKTGKITTRSEHNPVFGKIEPHTTGFNMGYFYSYTNGGAVANKMGLSPFFCHNGEALTTPPPAHCGIPPYQLDAKAI</sequence>
<dbReference type="InterPro" id="IPR013558">
    <property type="entry name" value="CTNNB1-bd_N"/>
</dbReference>
<dbReference type="GO" id="GO:1990907">
    <property type="term" value="C:beta-catenin-TCF complex"/>
    <property type="evidence" value="ECO:0007669"/>
    <property type="project" value="TreeGrafter"/>
</dbReference>
<dbReference type="PANTHER" id="PTHR10373">
    <property type="entry name" value="TRANSCRIPTION FACTOR 7 FAMILY MEMBER"/>
    <property type="match status" value="1"/>
</dbReference>
<evidence type="ECO:0000256" key="1">
    <source>
        <dbReference type="ARBA" id="ARBA00004123"/>
    </source>
</evidence>
<dbReference type="GO" id="GO:0000785">
    <property type="term" value="C:chromatin"/>
    <property type="evidence" value="ECO:0007669"/>
    <property type="project" value="TreeGrafter"/>
</dbReference>
<dbReference type="EnsemblMetazoa" id="MESCA000742-RA">
    <property type="protein sequence ID" value="MESCA000742-PA"/>
    <property type="gene ID" value="MESCA000742"/>
</dbReference>
<evidence type="ECO:0000313" key="9">
    <source>
        <dbReference type="EnsemblMetazoa" id="MESCA000742-PA"/>
    </source>
</evidence>
<keyword evidence="6" id="KW-0539">Nucleus</keyword>
<keyword evidence="10" id="KW-1185">Reference proteome</keyword>
<protein>
    <recommendedName>
        <fullName evidence="8">CTNNB1 binding N-teminal domain-containing protein</fullName>
    </recommendedName>
</protein>
<dbReference type="Proteomes" id="UP000015102">
    <property type="component" value="Unassembled WGS sequence"/>
</dbReference>
<reference evidence="10" key="1">
    <citation type="submission" date="2013-02" db="EMBL/GenBank/DDBJ databases">
        <authorList>
            <person name="Hughes D."/>
        </authorList>
    </citation>
    <scope>NUCLEOTIDE SEQUENCE</scope>
    <source>
        <strain>Durham</strain>
        <strain evidence="10">NC isolate 2 -- Noor lab</strain>
    </source>
</reference>
<proteinExistence type="predicted"/>
<accession>T1GBV3</accession>
<dbReference type="HOGENOM" id="CLU_1870279_0_0_1"/>
<name>T1GBV3_MEGSC</name>
<dbReference type="Gene3D" id="4.10.900.10">
    <property type="entry name" value="TCF3-CBD (Catenin binding domain)"/>
    <property type="match status" value="1"/>
</dbReference>
<dbReference type="GO" id="GO:0000981">
    <property type="term" value="F:DNA-binding transcription factor activity, RNA polymerase II-specific"/>
    <property type="evidence" value="ECO:0007669"/>
    <property type="project" value="TreeGrafter"/>
</dbReference>
<reference evidence="9" key="2">
    <citation type="submission" date="2015-06" db="UniProtKB">
        <authorList>
            <consortium name="EnsemblMetazoa"/>
        </authorList>
    </citation>
    <scope>IDENTIFICATION</scope>
</reference>